<reference evidence="7 8" key="1">
    <citation type="submission" date="2016-03" db="EMBL/GenBank/DDBJ databases">
        <title>Whole genome sequencing of Grifola frondosa 9006-11.</title>
        <authorList>
            <person name="Min B."/>
            <person name="Park H."/>
            <person name="Kim J.-G."/>
            <person name="Cho H."/>
            <person name="Oh Y.-L."/>
            <person name="Kong W.-S."/>
            <person name="Choi I.-G."/>
        </authorList>
    </citation>
    <scope>NUCLEOTIDE SEQUENCE [LARGE SCALE GENOMIC DNA]</scope>
    <source>
        <strain evidence="7 8">9006-11</strain>
    </source>
</reference>
<dbReference type="OrthoDB" id="1095242at2759"/>
<feature type="region of interest" description="Disordered" evidence="6">
    <location>
        <begin position="175"/>
        <end position="234"/>
    </location>
</feature>
<dbReference type="InterPro" id="IPR003120">
    <property type="entry name" value="Ste12"/>
</dbReference>
<organism evidence="7 8">
    <name type="scientific">Grifola frondosa</name>
    <name type="common">Maitake</name>
    <name type="synonym">Polyporus frondosus</name>
    <dbReference type="NCBI Taxonomy" id="5627"/>
    <lineage>
        <taxon>Eukaryota</taxon>
        <taxon>Fungi</taxon>
        <taxon>Dikarya</taxon>
        <taxon>Basidiomycota</taxon>
        <taxon>Agaricomycotina</taxon>
        <taxon>Agaricomycetes</taxon>
        <taxon>Polyporales</taxon>
        <taxon>Grifolaceae</taxon>
        <taxon>Grifola</taxon>
    </lineage>
</organism>
<keyword evidence="3" id="KW-0804">Transcription</keyword>
<gene>
    <name evidence="7" type="ORF">A0H81_01087</name>
</gene>
<evidence type="ECO:0000256" key="3">
    <source>
        <dbReference type="ARBA" id="ARBA00023163"/>
    </source>
</evidence>
<evidence type="ECO:0000256" key="5">
    <source>
        <dbReference type="ARBA" id="ARBA00024345"/>
    </source>
</evidence>
<evidence type="ECO:0000256" key="6">
    <source>
        <dbReference type="SAM" id="MobiDB-lite"/>
    </source>
</evidence>
<sequence>MTASPKVSPHSPAHRAAHPPRPPQVLLNNRPLPLKHRRCHARRAHWPSTPRTLHSTNWSSNQEHVFCVLWAGLYHITGTDLVRAFIFHFEAFGRPIRNMEFEEGMFSDLHGLKPGVDAFFEEPKVSTPCCRIPHVTIVAYLPPGCGLITGRYVSAFTTLTTPFRFPASQRSPDDFEPTNFRRGITRYSRGTSPTTSKWTPASSSWPRSTASPQARSRSHGCLRRATTSFPSSGPPRSACVLCYLAIAKI</sequence>
<keyword evidence="8" id="KW-1185">Reference proteome</keyword>
<dbReference type="SMART" id="SM00424">
    <property type="entry name" value="STE"/>
    <property type="match status" value="1"/>
</dbReference>
<proteinExistence type="inferred from homology"/>
<evidence type="ECO:0000256" key="1">
    <source>
        <dbReference type="ARBA" id="ARBA00004123"/>
    </source>
</evidence>
<dbReference type="GO" id="GO:1990526">
    <property type="term" value="C:Ste12p-Dig1p-Dig2p complex"/>
    <property type="evidence" value="ECO:0007669"/>
    <property type="project" value="TreeGrafter"/>
</dbReference>
<dbReference type="PANTHER" id="PTHR47427">
    <property type="entry name" value="PROTEIN STE12"/>
    <property type="match status" value="1"/>
</dbReference>
<evidence type="ECO:0000313" key="7">
    <source>
        <dbReference type="EMBL" id="OBZ79946.1"/>
    </source>
</evidence>
<dbReference type="AlphaFoldDB" id="A0A1C7MU65"/>
<comment type="similarity">
    <text evidence="5">Belongs to the STE12 transcription factor family.</text>
</comment>
<dbReference type="GO" id="GO:0005634">
    <property type="term" value="C:nucleus"/>
    <property type="evidence" value="ECO:0007669"/>
    <property type="project" value="UniProtKB-SubCell"/>
</dbReference>
<accession>A0A1C7MU65</accession>
<dbReference type="PANTHER" id="PTHR47427:SF1">
    <property type="entry name" value="PROTEIN STE12"/>
    <property type="match status" value="1"/>
</dbReference>
<dbReference type="STRING" id="5627.A0A1C7MU65"/>
<feature type="region of interest" description="Disordered" evidence="6">
    <location>
        <begin position="1"/>
        <end position="29"/>
    </location>
</feature>
<comment type="subcellular location">
    <subcellularLocation>
        <location evidence="1">Nucleus</location>
    </subcellularLocation>
</comment>
<protein>
    <submittedName>
        <fullName evidence="7">Uncharacterized protein</fullName>
    </submittedName>
</protein>
<dbReference type="InterPro" id="IPR052127">
    <property type="entry name" value="STE12_transcription_factor"/>
</dbReference>
<dbReference type="EMBL" id="LUGG01000001">
    <property type="protein sequence ID" value="OBZ79946.1"/>
    <property type="molecule type" value="Genomic_DNA"/>
</dbReference>
<dbReference type="Pfam" id="PF02200">
    <property type="entry name" value="STE"/>
    <property type="match status" value="1"/>
</dbReference>
<evidence type="ECO:0000313" key="8">
    <source>
        <dbReference type="Proteomes" id="UP000092993"/>
    </source>
</evidence>
<evidence type="ECO:0000256" key="4">
    <source>
        <dbReference type="ARBA" id="ARBA00023242"/>
    </source>
</evidence>
<comment type="caution">
    <text evidence="7">The sequence shown here is derived from an EMBL/GenBank/DDBJ whole genome shotgun (WGS) entry which is preliminary data.</text>
</comment>
<keyword evidence="4" id="KW-0539">Nucleus</keyword>
<keyword evidence="2" id="KW-0805">Transcription regulation</keyword>
<name>A0A1C7MU65_GRIFR</name>
<evidence type="ECO:0000256" key="2">
    <source>
        <dbReference type="ARBA" id="ARBA00023015"/>
    </source>
</evidence>
<dbReference type="GO" id="GO:0003700">
    <property type="term" value="F:DNA-binding transcription factor activity"/>
    <property type="evidence" value="ECO:0007669"/>
    <property type="project" value="InterPro"/>
</dbReference>
<dbReference type="GO" id="GO:1990527">
    <property type="term" value="C:Tec1p-Ste12p-Dig1p complex"/>
    <property type="evidence" value="ECO:0007669"/>
    <property type="project" value="TreeGrafter"/>
</dbReference>
<feature type="compositionally biased region" description="Polar residues" evidence="6">
    <location>
        <begin position="188"/>
        <end position="215"/>
    </location>
</feature>
<dbReference type="Proteomes" id="UP000092993">
    <property type="component" value="Unassembled WGS sequence"/>
</dbReference>